<dbReference type="GO" id="GO:1904680">
    <property type="term" value="F:peptide transmembrane transporter activity"/>
    <property type="evidence" value="ECO:0007669"/>
    <property type="project" value="TreeGrafter"/>
</dbReference>
<evidence type="ECO:0000259" key="6">
    <source>
        <dbReference type="Pfam" id="PF00496"/>
    </source>
</evidence>
<keyword evidence="3" id="KW-0813">Transport</keyword>
<evidence type="ECO:0000256" key="1">
    <source>
        <dbReference type="ARBA" id="ARBA00004418"/>
    </source>
</evidence>
<dbReference type="OrthoDB" id="9803988at2"/>
<proteinExistence type="inferred from homology"/>
<feature type="signal peptide" evidence="5">
    <location>
        <begin position="1"/>
        <end position="23"/>
    </location>
</feature>
<dbReference type="Gene3D" id="3.90.76.10">
    <property type="entry name" value="Dipeptide-binding Protein, Domain 1"/>
    <property type="match status" value="1"/>
</dbReference>
<evidence type="ECO:0000313" key="7">
    <source>
        <dbReference type="EMBL" id="POF33026.1"/>
    </source>
</evidence>
<comment type="similarity">
    <text evidence="2">Belongs to the bacterial solute-binding protein 5 family.</text>
</comment>
<dbReference type="Proteomes" id="UP000236959">
    <property type="component" value="Unassembled WGS sequence"/>
</dbReference>
<dbReference type="InterPro" id="IPR039424">
    <property type="entry name" value="SBP_5"/>
</dbReference>
<dbReference type="PANTHER" id="PTHR30290">
    <property type="entry name" value="PERIPLASMIC BINDING COMPONENT OF ABC TRANSPORTER"/>
    <property type="match status" value="1"/>
</dbReference>
<dbReference type="CDD" id="cd08498">
    <property type="entry name" value="PBP2_NikA_DppA_OppA_like_2"/>
    <property type="match status" value="1"/>
</dbReference>
<feature type="domain" description="Solute-binding protein family 5" evidence="6">
    <location>
        <begin position="67"/>
        <end position="442"/>
    </location>
</feature>
<dbReference type="AlphaFoldDB" id="A0A2S3UZA7"/>
<evidence type="ECO:0000256" key="2">
    <source>
        <dbReference type="ARBA" id="ARBA00005695"/>
    </source>
</evidence>
<dbReference type="GO" id="GO:0030288">
    <property type="term" value="C:outer membrane-bounded periplasmic space"/>
    <property type="evidence" value="ECO:0007669"/>
    <property type="project" value="UniProtKB-ARBA"/>
</dbReference>
<keyword evidence="8" id="KW-1185">Reference proteome</keyword>
<dbReference type="GO" id="GO:0015833">
    <property type="term" value="P:peptide transport"/>
    <property type="evidence" value="ECO:0007669"/>
    <property type="project" value="TreeGrafter"/>
</dbReference>
<sequence>MNKKSFVIAATLYVAGSWSAVQAETLKFAFQGTLNALDPYSLNETFTLSSLGNVYEGLTRRGADLAIEPGLAERWEIIDPNRWRFYLRKGVKFHNGSDFTAEDVAFSVDRVHSEGSDLSTRVPADAKVEIVDDYTVDFVLTGPNPILHYEWDTFYIMDKEWTTENDAVKVTSASDTAANYAALHANGTGPFKIASHEAGVKTVFEKNDGWWDKPAHNLDTVEFTPISSDATRVAALLSGELDMVYPIPVQDIKRVNDNAGTVALTGPELRTIFLGMDQMRDELLYSDVKGKNPFKDARVRKAFYQAIDIEAIKKKVMRDLSTPTAIMISPFLFSKAGEFERYPYDPEASKALLAEAGYADGFSVGMDCPNDRYVNDEAICQAVTAMLARVGVKVNLNAQPKAKYFAKILASGGYDTSFYLLGWTPGSLDSWNVLDNLMNCRDETGAGSPFNNGGFCDAKIDELTDQILVEIDPDKRDDLIAEAFRISHDNAYYLPLHQQGLAWGVSDKVQLIQRADNQFKFRFVTKN</sequence>
<organism evidence="7 8">
    <name type="scientific">Roseibium marinum</name>
    <dbReference type="NCBI Taxonomy" id="281252"/>
    <lineage>
        <taxon>Bacteria</taxon>
        <taxon>Pseudomonadati</taxon>
        <taxon>Pseudomonadota</taxon>
        <taxon>Alphaproteobacteria</taxon>
        <taxon>Hyphomicrobiales</taxon>
        <taxon>Stappiaceae</taxon>
        <taxon>Roseibium</taxon>
    </lineage>
</organism>
<dbReference type="Pfam" id="PF00496">
    <property type="entry name" value="SBP_bac_5"/>
    <property type="match status" value="1"/>
</dbReference>
<reference evidence="7 8" key="1">
    <citation type="submission" date="2018-01" db="EMBL/GenBank/DDBJ databases">
        <title>Genomic Encyclopedia of Archaeal and Bacterial Type Strains, Phase II (KMG-II): from individual species to whole genera.</title>
        <authorList>
            <person name="Goeker M."/>
        </authorList>
    </citation>
    <scope>NUCLEOTIDE SEQUENCE [LARGE SCALE GENOMIC DNA]</scope>
    <source>
        <strain evidence="7 8">DSM 17023</strain>
    </source>
</reference>
<dbReference type="SUPFAM" id="SSF53850">
    <property type="entry name" value="Periplasmic binding protein-like II"/>
    <property type="match status" value="1"/>
</dbReference>
<dbReference type="PIRSF" id="PIRSF002741">
    <property type="entry name" value="MppA"/>
    <property type="match status" value="1"/>
</dbReference>
<evidence type="ECO:0000256" key="4">
    <source>
        <dbReference type="ARBA" id="ARBA00022729"/>
    </source>
</evidence>
<gene>
    <name evidence="7" type="ORF">CLV41_102432</name>
</gene>
<dbReference type="Gene3D" id="3.40.190.10">
    <property type="entry name" value="Periplasmic binding protein-like II"/>
    <property type="match status" value="1"/>
</dbReference>
<accession>A0A2S3UZA7</accession>
<feature type="chain" id="PRO_5015778290" evidence="5">
    <location>
        <begin position="24"/>
        <end position="527"/>
    </location>
</feature>
<comment type="caution">
    <text evidence="7">The sequence shown here is derived from an EMBL/GenBank/DDBJ whole genome shotgun (WGS) entry which is preliminary data.</text>
</comment>
<keyword evidence="4 5" id="KW-0732">Signal</keyword>
<dbReference type="InterPro" id="IPR000914">
    <property type="entry name" value="SBP_5_dom"/>
</dbReference>
<dbReference type="InterPro" id="IPR030678">
    <property type="entry name" value="Peptide/Ni-bd"/>
</dbReference>
<evidence type="ECO:0000313" key="8">
    <source>
        <dbReference type="Proteomes" id="UP000236959"/>
    </source>
</evidence>
<dbReference type="EMBL" id="PPCN01000002">
    <property type="protein sequence ID" value="POF33026.1"/>
    <property type="molecule type" value="Genomic_DNA"/>
</dbReference>
<dbReference type="RefSeq" id="WP_103221984.1">
    <property type="nucleotide sequence ID" value="NZ_PPCN01000002.1"/>
</dbReference>
<evidence type="ECO:0000256" key="3">
    <source>
        <dbReference type="ARBA" id="ARBA00022448"/>
    </source>
</evidence>
<evidence type="ECO:0000256" key="5">
    <source>
        <dbReference type="SAM" id="SignalP"/>
    </source>
</evidence>
<protein>
    <submittedName>
        <fullName evidence="7">Peptide/nickel transport system substrate-binding protein</fullName>
    </submittedName>
</protein>
<comment type="subcellular location">
    <subcellularLocation>
        <location evidence="1">Periplasm</location>
    </subcellularLocation>
</comment>
<dbReference type="GO" id="GO:0043190">
    <property type="term" value="C:ATP-binding cassette (ABC) transporter complex"/>
    <property type="evidence" value="ECO:0007669"/>
    <property type="project" value="InterPro"/>
</dbReference>
<name>A0A2S3UZA7_9HYPH</name>
<dbReference type="Gene3D" id="3.10.105.10">
    <property type="entry name" value="Dipeptide-binding Protein, Domain 3"/>
    <property type="match status" value="1"/>
</dbReference>
<dbReference type="PANTHER" id="PTHR30290:SF9">
    <property type="entry name" value="OLIGOPEPTIDE-BINDING PROTEIN APPA"/>
    <property type="match status" value="1"/>
</dbReference>